<protein>
    <recommendedName>
        <fullName evidence="3">NADPH-dependent FMN reductase-like domain-containing protein</fullName>
    </recommendedName>
</protein>
<dbReference type="EMBL" id="CACRSL010000003">
    <property type="protein sequence ID" value="VYS86928.1"/>
    <property type="molecule type" value="Genomic_DNA"/>
</dbReference>
<evidence type="ECO:0000256" key="2">
    <source>
        <dbReference type="ARBA" id="ARBA00022643"/>
    </source>
</evidence>
<feature type="domain" description="NADPH-dependent FMN reductase-like" evidence="3">
    <location>
        <begin position="4"/>
        <end position="146"/>
    </location>
</feature>
<dbReference type="InterPro" id="IPR005025">
    <property type="entry name" value="FMN_Rdtase-like_dom"/>
</dbReference>
<proteinExistence type="predicted"/>
<dbReference type="SUPFAM" id="SSF52218">
    <property type="entry name" value="Flavoproteins"/>
    <property type="match status" value="1"/>
</dbReference>
<reference evidence="4" key="1">
    <citation type="submission" date="2019-11" db="EMBL/GenBank/DDBJ databases">
        <authorList>
            <person name="Feng L."/>
        </authorList>
    </citation>
    <scope>NUCLEOTIDE SEQUENCE</scope>
    <source>
        <strain evidence="4">AundefinedLFYP135</strain>
    </source>
</reference>
<keyword evidence="2" id="KW-0288">FMN</keyword>
<keyword evidence="1" id="KW-0285">Flavoprotein</keyword>
<evidence type="ECO:0000313" key="4">
    <source>
        <dbReference type="EMBL" id="VYS86928.1"/>
    </source>
</evidence>
<dbReference type="Pfam" id="PF03358">
    <property type="entry name" value="FMN_red"/>
    <property type="match status" value="1"/>
</dbReference>
<evidence type="ECO:0000256" key="1">
    <source>
        <dbReference type="ARBA" id="ARBA00022630"/>
    </source>
</evidence>
<dbReference type="Gene3D" id="3.40.50.360">
    <property type="match status" value="1"/>
</dbReference>
<dbReference type="AlphaFoldDB" id="A0A6N2S2D0"/>
<dbReference type="InterPro" id="IPR051796">
    <property type="entry name" value="ISF_SsuE-like"/>
</dbReference>
<accession>A0A6N2S2D0</accession>
<evidence type="ECO:0000259" key="3">
    <source>
        <dbReference type="Pfam" id="PF03358"/>
    </source>
</evidence>
<sequence length="182" mass="19809">MGKNVLILLGSPRKEGNSHLLAKAFAEGAESAGHTVTYFDAGKGGIAGCMACGGCWKTGAPCVQKDRMQEAYPLLEQADVLVITSPLYFFDLNAQVRAVLDRFYPYGRQERTSSLHIQESVLLMTAAGVPYKFDGARATYELMVEYMKWTDRGMILADGVWDKGDIKTTGFLDQAKALGAAL</sequence>
<organism evidence="4">
    <name type="scientific">uncultured Anaerotruncus sp</name>
    <dbReference type="NCBI Taxonomy" id="905011"/>
    <lineage>
        <taxon>Bacteria</taxon>
        <taxon>Bacillati</taxon>
        <taxon>Bacillota</taxon>
        <taxon>Clostridia</taxon>
        <taxon>Eubacteriales</taxon>
        <taxon>Oscillospiraceae</taxon>
        <taxon>Anaerotruncus</taxon>
        <taxon>environmental samples</taxon>
    </lineage>
</organism>
<dbReference type="PANTHER" id="PTHR43278">
    <property type="entry name" value="NAD(P)H-DEPENDENT FMN-CONTAINING OXIDOREDUCTASE YWQN-RELATED"/>
    <property type="match status" value="1"/>
</dbReference>
<dbReference type="GO" id="GO:0016491">
    <property type="term" value="F:oxidoreductase activity"/>
    <property type="evidence" value="ECO:0007669"/>
    <property type="project" value="InterPro"/>
</dbReference>
<dbReference type="PANTHER" id="PTHR43278:SF2">
    <property type="entry name" value="IRON-SULFUR FLAVOPROTEIN"/>
    <property type="match status" value="1"/>
</dbReference>
<gene>
    <name evidence="4" type="ORF">AULFYP135_00704</name>
</gene>
<dbReference type="InterPro" id="IPR029039">
    <property type="entry name" value="Flavoprotein-like_sf"/>
</dbReference>
<name>A0A6N2S2D0_9FIRM</name>